<dbReference type="Proteomes" id="UP001549749">
    <property type="component" value="Unassembled WGS sequence"/>
</dbReference>
<evidence type="ECO:0000313" key="2">
    <source>
        <dbReference type="Proteomes" id="UP001549749"/>
    </source>
</evidence>
<sequence>MSSRKPPSKSVLTKATVTISKEEYKLSEEEKDFLSKELNKIREEALDSPYIEETLRSLSAGAFRGAIGSYWNAVVDDLRKKIEHRSLDLFNKEMSFKKTIKTYEDFQDHVTDHDLIEGAYKIGVIGWEAKKLLHQARETRNIFDGHPKSSKPNIFKVLNMISDCNKYVLSEEYMPEIIDINTYMLTMDTSSFSKNEAAIEQAFSDLPDVYKTELINKFYSTYIHDSTSLELRSNVEFCAPILWSYLSKEQKSQLGKRLDKEIISGDKIKIDKGTEFLILVRGLRYVSTATRKSIYTPAIDNLEGAIENWAAETNAVRYLRRLGTTIPADLIGRYVAGLTLIYVGTRGYSMRFNRTDFYSDTAVVIVKEMFEKFDVTAAEEFIKFIKKNQKLKDRIKYPEKLTRLRDLGNVLLENVALSEDQEDFLNLLVDKSKFSEFARYIK</sequence>
<comment type="caution">
    <text evidence="1">The sequence shown here is derived from an EMBL/GenBank/DDBJ whole genome shotgun (WGS) entry which is preliminary data.</text>
</comment>
<evidence type="ECO:0000313" key="1">
    <source>
        <dbReference type="EMBL" id="MET6999456.1"/>
    </source>
</evidence>
<keyword evidence="2" id="KW-1185">Reference proteome</keyword>
<dbReference type="EMBL" id="JBEXAC010000002">
    <property type="protein sequence ID" value="MET6999456.1"/>
    <property type="molecule type" value="Genomic_DNA"/>
</dbReference>
<organism evidence="1 2">
    <name type="scientific">Chitinophaga defluvii</name>
    <dbReference type="NCBI Taxonomy" id="3163343"/>
    <lineage>
        <taxon>Bacteria</taxon>
        <taxon>Pseudomonadati</taxon>
        <taxon>Bacteroidota</taxon>
        <taxon>Chitinophagia</taxon>
        <taxon>Chitinophagales</taxon>
        <taxon>Chitinophagaceae</taxon>
        <taxon>Chitinophaga</taxon>
    </lineage>
</organism>
<dbReference type="RefSeq" id="WP_354662019.1">
    <property type="nucleotide sequence ID" value="NZ_JBEXAC010000002.1"/>
</dbReference>
<name>A0ABV2T8X7_9BACT</name>
<gene>
    <name evidence="1" type="ORF">ABR189_18855</name>
</gene>
<protein>
    <submittedName>
        <fullName evidence="1">Uncharacterized protein</fullName>
    </submittedName>
</protein>
<reference evidence="1 2" key="1">
    <citation type="submission" date="2024-06" db="EMBL/GenBank/DDBJ databases">
        <title>Chitinophaga defluvii sp. nov., isolated from municipal sewage.</title>
        <authorList>
            <person name="Zhang L."/>
        </authorList>
    </citation>
    <scope>NUCLEOTIDE SEQUENCE [LARGE SCALE GENOMIC DNA]</scope>
    <source>
        <strain evidence="1 2">H8</strain>
    </source>
</reference>
<proteinExistence type="predicted"/>
<accession>A0ABV2T8X7</accession>